<evidence type="ECO:0000256" key="2">
    <source>
        <dbReference type="ARBA" id="ARBA00004922"/>
    </source>
</evidence>
<name>A0A836B8R1_9CHLO</name>
<evidence type="ECO:0000256" key="5">
    <source>
        <dbReference type="ARBA" id="ARBA00022679"/>
    </source>
</evidence>
<feature type="compositionally biased region" description="Low complexity" evidence="8">
    <location>
        <begin position="246"/>
        <end position="255"/>
    </location>
</feature>
<dbReference type="AlphaFoldDB" id="A0A836B8R1"/>
<organism evidence="10 11">
    <name type="scientific">Chlamydomonas schloesseri</name>
    <dbReference type="NCBI Taxonomy" id="2026947"/>
    <lineage>
        <taxon>Eukaryota</taxon>
        <taxon>Viridiplantae</taxon>
        <taxon>Chlorophyta</taxon>
        <taxon>core chlorophytes</taxon>
        <taxon>Chlorophyceae</taxon>
        <taxon>CS clade</taxon>
        <taxon>Chlamydomonadales</taxon>
        <taxon>Chlamydomonadaceae</taxon>
        <taxon>Chlamydomonas</taxon>
    </lineage>
</organism>
<dbReference type="GO" id="GO:1904423">
    <property type="term" value="C:dehydrodolichyl diphosphate synthase complex"/>
    <property type="evidence" value="ECO:0007669"/>
    <property type="project" value="InterPro"/>
</dbReference>
<proteinExistence type="inferred from homology"/>
<accession>A0A836B8R1</accession>
<gene>
    <name evidence="10" type="ORF">HYH02_004711</name>
</gene>
<feature type="compositionally biased region" description="Polar residues" evidence="8">
    <location>
        <begin position="273"/>
        <end position="288"/>
    </location>
</feature>
<dbReference type="UniPathway" id="UPA00378"/>
<reference evidence="10" key="1">
    <citation type="journal article" date="2020" name="bioRxiv">
        <title>Comparative genomics of Chlamydomonas.</title>
        <authorList>
            <person name="Craig R.J."/>
            <person name="Hasan A.R."/>
            <person name="Ness R.W."/>
            <person name="Keightley P.D."/>
        </authorList>
    </citation>
    <scope>NUCLEOTIDE SEQUENCE</scope>
    <source>
        <strain evidence="10">CCAP 11/173</strain>
    </source>
</reference>
<comment type="similarity">
    <text evidence="3">Belongs to the UPP synthase family.</text>
</comment>
<comment type="caution">
    <text evidence="10">The sequence shown here is derived from an EMBL/GenBank/DDBJ whole genome shotgun (WGS) entry which is preliminary data.</text>
</comment>
<keyword evidence="6" id="KW-0460">Magnesium</keyword>
<evidence type="ECO:0000256" key="8">
    <source>
        <dbReference type="SAM" id="MobiDB-lite"/>
    </source>
</evidence>
<dbReference type="PANTHER" id="PTHR21528:SF0">
    <property type="entry name" value="DEHYDRODOLICHYL DIPHOSPHATE SYNTHASE COMPLEX SUBUNIT NUS1"/>
    <property type="match status" value="1"/>
</dbReference>
<evidence type="ECO:0000256" key="1">
    <source>
        <dbReference type="ARBA" id="ARBA00001946"/>
    </source>
</evidence>
<dbReference type="GO" id="GO:0005789">
    <property type="term" value="C:endoplasmic reticulum membrane"/>
    <property type="evidence" value="ECO:0007669"/>
    <property type="project" value="TreeGrafter"/>
</dbReference>
<feature type="signal peptide" evidence="9">
    <location>
        <begin position="1"/>
        <end position="23"/>
    </location>
</feature>
<evidence type="ECO:0000256" key="7">
    <source>
        <dbReference type="ARBA" id="ARBA00047353"/>
    </source>
</evidence>
<dbReference type="EC" id="2.5.1.87" evidence="4"/>
<sequence>MAFTFPRLAELLLSLVEKFVAIALIVIGAKPSKPQEASAQPYKGTRPAQPRAIAIVWAEAAVDEGAAKQISDILKWCAQEDLKDLCVYDPAGELKAHAEELRRALHCSVEVGWHQDPVAATLLCGACREQAHGNGTPARAGSFVPPLHECVPHTHVRGASPDVESSAKAAVYDLHRAAGSAGSGAASADLVGPSMCSEEMCMCGGLRGPGVQRAGISRSDAGGASGRTAAHNGAVGRPATVAAAGASGPLLPASGTPAGPRCKAQGPGGQLGRASQPSGSGMTSSPSANGLHGASPSEQGGEVGASTAKVRVRVLSASDAYSPVLEAARSGGRCAGCGEVLPLQGGPYREGLARLRGQLQQLAGEAVLIQPELVLVVGPALTLAGYPPFQVAASEILHVGPAAQLCRSKVDVALAKYFRTEQRFGS</sequence>
<dbReference type="PANTHER" id="PTHR21528">
    <property type="entry name" value="DEHYDRODOLICHYL DIPHOSPHATE SYNTHASE COMPLEX SUBUNIT NUS1"/>
    <property type="match status" value="1"/>
</dbReference>
<dbReference type="EMBL" id="JAEHOD010000010">
    <property type="protein sequence ID" value="KAG2450878.1"/>
    <property type="molecule type" value="Genomic_DNA"/>
</dbReference>
<comment type="catalytic activity">
    <reaction evidence="7">
        <text>n isopentenyl diphosphate + (2E,6E)-farnesyl diphosphate = a di-trans,poly-cis-polyprenyl diphosphate + n diphosphate</text>
        <dbReference type="Rhea" id="RHEA:53008"/>
        <dbReference type="Rhea" id="RHEA-COMP:19494"/>
        <dbReference type="ChEBI" id="CHEBI:33019"/>
        <dbReference type="ChEBI" id="CHEBI:128769"/>
        <dbReference type="ChEBI" id="CHEBI:136960"/>
        <dbReference type="ChEBI" id="CHEBI:175763"/>
        <dbReference type="EC" id="2.5.1.87"/>
    </reaction>
</comment>
<dbReference type="InterPro" id="IPR038887">
    <property type="entry name" value="Nus1/NgBR"/>
</dbReference>
<dbReference type="OrthoDB" id="537395at2759"/>
<feature type="chain" id="PRO_5032448914" description="ditrans,polycis-polyprenyl diphosphate synthase [(2E,6E)-farnesyldiphosphate specific]" evidence="9">
    <location>
        <begin position="24"/>
        <end position="426"/>
    </location>
</feature>
<keyword evidence="5" id="KW-0808">Transferase</keyword>
<comment type="cofactor">
    <cofactor evidence="1">
        <name>Mg(2+)</name>
        <dbReference type="ChEBI" id="CHEBI:18420"/>
    </cofactor>
</comment>
<keyword evidence="11" id="KW-1185">Reference proteome</keyword>
<keyword evidence="9" id="KW-0732">Signal</keyword>
<evidence type="ECO:0000256" key="6">
    <source>
        <dbReference type="ARBA" id="ARBA00022842"/>
    </source>
</evidence>
<feature type="region of interest" description="Disordered" evidence="8">
    <location>
        <begin position="246"/>
        <end position="306"/>
    </location>
</feature>
<evidence type="ECO:0000256" key="9">
    <source>
        <dbReference type="SAM" id="SignalP"/>
    </source>
</evidence>
<protein>
    <recommendedName>
        <fullName evidence="4">ditrans,polycis-polyprenyl diphosphate synthase [(2E,6E)-farnesyldiphosphate specific]</fullName>
        <ecNumber evidence="4">2.5.1.87</ecNumber>
    </recommendedName>
</protein>
<feature type="region of interest" description="Disordered" evidence="8">
    <location>
        <begin position="214"/>
        <end position="233"/>
    </location>
</feature>
<evidence type="ECO:0000256" key="4">
    <source>
        <dbReference type="ARBA" id="ARBA00012596"/>
    </source>
</evidence>
<comment type="pathway">
    <text evidence="2">Protein modification; protein glycosylation.</text>
</comment>
<evidence type="ECO:0000256" key="3">
    <source>
        <dbReference type="ARBA" id="ARBA00005432"/>
    </source>
</evidence>
<dbReference type="Proteomes" id="UP000613740">
    <property type="component" value="Unassembled WGS sequence"/>
</dbReference>
<evidence type="ECO:0000313" key="10">
    <source>
        <dbReference type="EMBL" id="KAG2450878.1"/>
    </source>
</evidence>
<dbReference type="GO" id="GO:0045547">
    <property type="term" value="F:ditrans,polycis-polyprenyl diphosphate synthase [(2E,6E)-farnesyl diphosphate specific] activity"/>
    <property type="evidence" value="ECO:0007669"/>
    <property type="project" value="UniProtKB-EC"/>
</dbReference>
<evidence type="ECO:0000313" key="11">
    <source>
        <dbReference type="Proteomes" id="UP000613740"/>
    </source>
</evidence>